<dbReference type="STRING" id="1054147.F4PNV3"/>
<dbReference type="KEGG" id="dfa:DFA_05288"/>
<sequence length="423" mass="48418">MFTQQRKDKEARRYLERRTKLIEWIKDTFTQNNDPLPPQTTDDLIELVADGTILCKLINLYYPNSIQKIIQPRGVFFYKRIENINEFLLQCHTLKVPIIFQTLDLFENKNPARVVNYNTLIKRKMKRRKEFTLEELARAHQELEVDEEAKGKPLSAYLSDSLPEEISSQPTLQFQLSSSNTYESSNLSVLDASHQRMTVVNTPRVSIGVGSGILNLNRKSIIYDLANEQLKQSQQEDQNNINSILDLNHLQTKNQKMTTNIPIPTPITTTDLATTASIKTAAISTTPIRKNVNSFNSSSSLFNSNYNNNNYTYSKYSSTNQNINNNIDENSNSRPMTLQDIEYHTDYIHTSLQSKTNNNNNNNNNSLVGTNSSTFISVIISLAILIVFIVLVLMWMILFSENHDRMNNILVIIDNANDLTPIK</sequence>
<accession>F4PNV3</accession>
<dbReference type="PANTHER" id="PTHR47385">
    <property type="entry name" value="CALPONIN"/>
    <property type="match status" value="1"/>
</dbReference>
<keyword evidence="1" id="KW-0472">Membrane</keyword>
<dbReference type="GO" id="GO:0007015">
    <property type="term" value="P:actin filament organization"/>
    <property type="evidence" value="ECO:0007669"/>
    <property type="project" value="TreeGrafter"/>
</dbReference>
<dbReference type="EMBL" id="GL883008">
    <property type="protein sequence ID" value="EGG23156.1"/>
    <property type="molecule type" value="Genomic_DNA"/>
</dbReference>
<feature type="domain" description="Calponin-homology (CH)" evidence="2">
    <location>
        <begin position="15"/>
        <end position="126"/>
    </location>
</feature>
<proteinExistence type="predicted"/>
<dbReference type="SMART" id="SM00033">
    <property type="entry name" value="CH"/>
    <property type="match status" value="1"/>
</dbReference>
<dbReference type="InterPro" id="IPR050606">
    <property type="entry name" value="Calponin-like"/>
</dbReference>
<dbReference type="GO" id="GO:0051015">
    <property type="term" value="F:actin filament binding"/>
    <property type="evidence" value="ECO:0007669"/>
    <property type="project" value="TreeGrafter"/>
</dbReference>
<dbReference type="PANTHER" id="PTHR47385:SF21">
    <property type="entry name" value="CALPONIN-HOMOLOGY (CH) DOMAIN-CONTAINING PROTEIN"/>
    <property type="match status" value="1"/>
</dbReference>
<evidence type="ECO:0000256" key="1">
    <source>
        <dbReference type="SAM" id="Phobius"/>
    </source>
</evidence>
<evidence type="ECO:0000313" key="3">
    <source>
        <dbReference type="EMBL" id="EGG23156.1"/>
    </source>
</evidence>
<feature type="transmembrane region" description="Helical" evidence="1">
    <location>
        <begin position="375"/>
        <end position="398"/>
    </location>
</feature>
<dbReference type="RefSeq" id="XP_004361007.1">
    <property type="nucleotide sequence ID" value="XM_004360950.1"/>
</dbReference>
<keyword evidence="1" id="KW-1133">Transmembrane helix</keyword>
<organism evidence="3 4">
    <name type="scientific">Cavenderia fasciculata</name>
    <name type="common">Slime mold</name>
    <name type="synonym">Dictyostelium fasciculatum</name>
    <dbReference type="NCBI Taxonomy" id="261658"/>
    <lineage>
        <taxon>Eukaryota</taxon>
        <taxon>Amoebozoa</taxon>
        <taxon>Evosea</taxon>
        <taxon>Eumycetozoa</taxon>
        <taxon>Dictyostelia</taxon>
        <taxon>Acytosteliales</taxon>
        <taxon>Cavenderiaceae</taxon>
        <taxon>Cavenderia</taxon>
    </lineage>
</organism>
<keyword evidence="1" id="KW-0812">Transmembrane</keyword>
<dbReference type="GeneID" id="14875630"/>
<dbReference type="Gene3D" id="1.10.418.10">
    <property type="entry name" value="Calponin-like domain"/>
    <property type="match status" value="1"/>
</dbReference>
<reference evidence="4" key="1">
    <citation type="journal article" date="2011" name="Genome Res.">
        <title>Phylogeny-wide analysis of social amoeba genomes highlights ancient origins for complex intercellular communication.</title>
        <authorList>
            <person name="Heidel A.J."/>
            <person name="Lawal H.M."/>
            <person name="Felder M."/>
            <person name="Schilde C."/>
            <person name="Helps N.R."/>
            <person name="Tunggal B."/>
            <person name="Rivero F."/>
            <person name="John U."/>
            <person name="Schleicher M."/>
            <person name="Eichinger L."/>
            <person name="Platzer M."/>
            <person name="Noegel A.A."/>
            <person name="Schaap P."/>
            <person name="Gloeckner G."/>
        </authorList>
    </citation>
    <scope>NUCLEOTIDE SEQUENCE [LARGE SCALE GENOMIC DNA]</scope>
    <source>
        <strain evidence="4">SH3</strain>
    </source>
</reference>
<keyword evidence="4" id="KW-1185">Reference proteome</keyword>
<dbReference type="OrthoDB" id="21595at2759"/>
<dbReference type="InterPro" id="IPR001715">
    <property type="entry name" value="CH_dom"/>
</dbReference>
<dbReference type="Proteomes" id="UP000007797">
    <property type="component" value="Unassembled WGS sequence"/>
</dbReference>
<dbReference type="InterPro" id="IPR036872">
    <property type="entry name" value="CH_dom_sf"/>
</dbReference>
<name>F4PNV3_CACFS</name>
<dbReference type="AlphaFoldDB" id="F4PNV3"/>
<evidence type="ECO:0000313" key="4">
    <source>
        <dbReference type="Proteomes" id="UP000007797"/>
    </source>
</evidence>
<dbReference type="GO" id="GO:0015629">
    <property type="term" value="C:actin cytoskeleton"/>
    <property type="evidence" value="ECO:0007669"/>
    <property type="project" value="TreeGrafter"/>
</dbReference>
<dbReference type="SUPFAM" id="SSF47576">
    <property type="entry name" value="Calponin-homology domain, CH-domain"/>
    <property type="match status" value="1"/>
</dbReference>
<gene>
    <name evidence="3" type="ORF">DFA_05288</name>
</gene>
<evidence type="ECO:0000259" key="2">
    <source>
        <dbReference type="PROSITE" id="PS50021"/>
    </source>
</evidence>
<dbReference type="PROSITE" id="PS50021">
    <property type="entry name" value="CH"/>
    <property type="match status" value="1"/>
</dbReference>
<dbReference type="Pfam" id="PF00307">
    <property type="entry name" value="CH"/>
    <property type="match status" value="1"/>
</dbReference>
<protein>
    <recommendedName>
        <fullName evidence="2">Calponin-homology (CH) domain-containing protein</fullName>
    </recommendedName>
</protein>